<evidence type="ECO:0000313" key="7">
    <source>
        <dbReference type="Proteomes" id="UP000318778"/>
    </source>
</evidence>
<comment type="subcellular location">
    <subcellularLocation>
        <location evidence="1">Host nucleus</location>
        <location evidence="1">Host nucleolus</location>
    </subcellularLocation>
</comment>
<dbReference type="Pfam" id="PF04708">
    <property type="entry name" value="Pox_F16"/>
    <property type="match status" value="2"/>
</dbReference>
<evidence type="ECO:0000256" key="3">
    <source>
        <dbReference type="ARBA" id="ARBA00022562"/>
    </source>
</evidence>
<evidence type="ECO:0000256" key="2">
    <source>
        <dbReference type="ARBA" id="ARBA00022518"/>
    </source>
</evidence>
<reference evidence="6" key="1">
    <citation type="journal article" date="2017" name="Virus Res.">
        <title>Complete genomic characterisation of two novel poxviruses (WKPV and EKPV) from western and eastern grey kangaroos.</title>
        <authorList>
            <person name="Bennett M."/>
            <person name="Tu S.L."/>
            <person name="Upton C."/>
            <person name="McArtor C."/>
            <person name="Gillett A."/>
            <person name="Laird T."/>
            <person name="O'Dea M."/>
        </authorList>
    </citation>
    <scope>NUCLEOTIDE SEQUENCE [LARGE SCALE GENOMIC DNA]</scope>
    <source>
        <strain evidence="6">Western Australia</strain>
    </source>
</reference>
<protein>
    <recommendedName>
        <fullName evidence="5">Protein OPG061</fullName>
    </recommendedName>
</protein>
<name>A0A2C9DSI9_9POXV</name>
<evidence type="ECO:0000256" key="4">
    <source>
        <dbReference type="ARBA" id="ARBA00034705"/>
    </source>
</evidence>
<evidence type="ECO:0000256" key="1">
    <source>
        <dbReference type="ARBA" id="ARBA00004307"/>
    </source>
</evidence>
<keyword evidence="7" id="KW-1185">Reference proteome</keyword>
<dbReference type="Proteomes" id="UP000318778">
    <property type="component" value="Segment"/>
</dbReference>
<sequence length="264" mass="29766">MATRSLVYLSLSSLADPSLDFQLTICQHYCQKRGLRIESVVREYGKITLLSLSCVDWKALLAAGVCDFVFYELVQLEAEPADLFDSLGNVTVRVHFAKEDLVMTAHNKDSWLFRGTEEDLACAQDADAGAVTEDETMVAIASRERRVARSPERTLPLEVRNSLRDLVVLVSLTSCKKRLIADFVMEHFSGFGELIELLKSHVALVTRMLDRYSFRRSTPRPARGALGAFTFARFLANIKHLRMLYDERKASELAGEIARMSLVR</sequence>
<accession>A0A2C9DSI9</accession>
<organism evidence="6">
    <name type="scientific">Western grey kangaroopox virus</name>
    <dbReference type="NCBI Taxonomy" id="1566307"/>
    <lineage>
        <taxon>Viruses</taxon>
        <taxon>Varidnaviria</taxon>
        <taxon>Bamfordvirae</taxon>
        <taxon>Nucleocytoviricota</taxon>
        <taxon>Pokkesviricetes</taxon>
        <taxon>Chitovirales</taxon>
        <taxon>Poxviridae</taxon>
        <taxon>Chordopoxvirinae</taxon>
        <taxon>Macropopoxvirus</taxon>
        <taxon>Macropopoxvirus mfuliginosuspox</taxon>
        <taxon>Western kangaroopox virus</taxon>
    </lineage>
</organism>
<proteinExistence type="inferred from homology"/>
<dbReference type="InterPro" id="IPR006798">
    <property type="entry name" value="Poxvirus_F16"/>
</dbReference>
<keyword evidence="2" id="KW-0244">Early protein</keyword>
<dbReference type="EMBL" id="MF467280">
    <property type="protein sequence ID" value="ATI20972.1"/>
    <property type="molecule type" value="Genomic_DNA"/>
</dbReference>
<evidence type="ECO:0000256" key="5">
    <source>
        <dbReference type="ARBA" id="ARBA00034820"/>
    </source>
</evidence>
<evidence type="ECO:0000313" key="6">
    <source>
        <dbReference type="EMBL" id="ATI20972.1"/>
    </source>
</evidence>
<comment type="similarity">
    <text evidence="4">Belongs to the orthopoxvirus OPG058 family.</text>
</comment>
<dbReference type="GO" id="GO:0044196">
    <property type="term" value="C:host cell nucleolus"/>
    <property type="evidence" value="ECO:0007669"/>
    <property type="project" value="UniProtKB-SubCell"/>
</dbReference>
<keyword evidence="3" id="KW-1048">Host nucleus</keyword>